<dbReference type="EMBL" id="FQZG01000056">
    <property type="protein sequence ID" value="SHJ53651.1"/>
    <property type="molecule type" value="Genomic_DNA"/>
</dbReference>
<dbReference type="SUPFAM" id="SSF109854">
    <property type="entry name" value="DinB/YfiT-like putative metalloenzymes"/>
    <property type="match status" value="1"/>
</dbReference>
<dbReference type="InterPro" id="IPR034660">
    <property type="entry name" value="DinB/YfiT-like"/>
</dbReference>
<dbReference type="STRING" id="1123357.SAMN02745244_02728"/>
<protein>
    <submittedName>
        <fullName evidence="2">TIGR03085 family protein</fullName>
    </submittedName>
</protein>
<keyword evidence="3" id="KW-1185">Reference proteome</keyword>
<dbReference type="AlphaFoldDB" id="A0A1M6K3V4"/>
<dbReference type="Pfam" id="PF11716">
    <property type="entry name" value="MDMPI_N"/>
    <property type="match status" value="1"/>
</dbReference>
<name>A0A1M6K3V4_9ACTN</name>
<gene>
    <name evidence="2" type="ORF">SAMN02745244_02728</name>
</gene>
<accession>A0A1M6K3V4</accession>
<sequence>MNPDWGRVLAARDRLVAAARQTGPEADTLCEGWQVHDLVAHLLTLQRDPLSWPGMGLGFLSSLTERRMDAALRNGYSAALGRLAHRPPGIPIFLEDPWRGYGHHLGEYAVHTEDIVRANGLPPTELDPATDDALWRRLLPAAATLLARRGFGLRLRRADGPESTQVLPGEVCVVATGTALELLMLCYRGPHAADVRLTGPKKAAEALWPTRTQ</sequence>
<dbReference type="GO" id="GO:0046872">
    <property type="term" value="F:metal ion binding"/>
    <property type="evidence" value="ECO:0007669"/>
    <property type="project" value="InterPro"/>
</dbReference>
<evidence type="ECO:0000313" key="3">
    <source>
        <dbReference type="Proteomes" id="UP000184512"/>
    </source>
</evidence>
<organism evidence="2 3">
    <name type="scientific">Tessaracoccus bendigoensis DSM 12906</name>
    <dbReference type="NCBI Taxonomy" id="1123357"/>
    <lineage>
        <taxon>Bacteria</taxon>
        <taxon>Bacillati</taxon>
        <taxon>Actinomycetota</taxon>
        <taxon>Actinomycetes</taxon>
        <taxon>Propionibacteriales</taxon>
        <taxon>Propionibacteriaceae</taxon>
        <taxon>Tessaracoccus</taxon>
    </lineage>
</organism>
<dbReference type="InterPro" id="IPR024344">
    <property type="entry name" value="MDMPI_metal-binding"/>
</dbReference>
<dbReference type="NCBIfam" id="TIGR03083">
    <property type="entry name" value="maleylpyruvate isomerase family mycothiol-dependent enzyme"/>
    <property type="match status" value="1"/>
</dbReference>
<dbReference type="OrthoDB" id="3268903at2"/>
<evidence type="ECO:0000313" key="2">
    <source>
        <dbReference type="EMBL" id="SHJ53651.1"/>
    </source>
</evidence>
<dbReference type="RefSeq" id="WP_073189211.1">
    <property type="nucleotide sequence ID" value="NZ_FQZG01000056.1"/>
</dbReference>
<feature type="domain" description="Mycothiol-dependent maleylpyruvate isomerase metal-binding" evidence="1">
    <location>
        <begin position="9"/>
        <end position="47"/>
    </location>
</feature>
<dbReference type="Proteomes" id="UP000184512">
    <property type="component" value="Unassembled WGS sequence"/>
</dbReference>
<evidence type="ECO:0000259" key="1">
    <source>
        <dbReference type="Pfam" id="PF11716"/>
    </source>
</evidence>
<reference evidence="2 3" key="1">
    <citation type="submission" date="2016-11" db="EMBL/GenBank/DDBJ databases">
        <authorList>
            <person name="Jaros S."/>
            <person name="Januszkiewicz K."/>
            <person name="Wedrychowicz H."/>
        </authorList>
    </citation>
    <scope>NUCLEOTIDE SEQUENCE [LARGE SCALE GENOMIC DNA]</scope>
    <source>
        <strain evidence="2 3">DSM 12906</strain>
    </source>
</reference>
<proteinExistence type="predicted"/>
<dbReference type="InterPro" id="IPR017517">
    <property type="entry name" value="Maleyloyr_isom"/>
</dbReference>